<dbReference type="Proteomes" id="UP000054485">
    <property type="component" value="Unassembled WGS sequence"/>
</dbReference>
<dbReference type="AlphaFoldDB" id="A0A0C9Z6V0"/>
<reference evidence="2" key="2">
    <citation type="submission" date="2015-01" db="EMBL/GenBank/DDBJ databases">
        <title>Evolutionary Origins and Diversification of the Mycorrhizal Mutualists.</title>
        <authorList>
            <consortium name="DOE Joint Genome Institute"/>
            <consortium name="Mycorrhizal Genomics Consortium"/>
            <person name="Kohler A."/>
            <person name="Kuo A."/>
            <person name="Nagy L.G."/>
            <person name="Floudas D."/>
            <person name="Copeland A."/>
            <person name="Barry K.W."/>
            <person name="Cichocki N."/>
            <person name="Veneault-Fourrey C."/>
            <person name="LaButti K."/>
            <person name="Lindquist E.A."/>
            <person name="Lipzen A."/>
            <person name="Lundell T."/>
            <person name="Morin E."/>
            <person name="Murat C."/>
            <person name="Riley R."/>
            <person name="Ohm R."/>
            <person name="Sun H."/>
            <person name="Tunlid A."/>
            <person name="Henrissat B."/>
            <person name="Grigoriev I.V."/>
            <person name="Hibbett D.S."/>
            <person name="Martin F."/>
        </authorList>
    </citation>
    <scope>NUCLEOTIDE SEQUENCE [LARGE SCALE GENOMIC DNA]</scope>
    <source>
        <strain evidence="2">UH-Slu-Lm8-n1</strain>
    </source>
</reference>
<name>A0A0C9Z6V0_9AGAM</name>
<protein>
    <submittedName>
        <fullName evidence="1">Uncharacterized protein</fullName>
    </submittedName>
</protein>
<organism evidence="1 2">
    <name type="scientific">Suillus luteus UH-Slu-Lm8-n1</name>
    <dbReference type="NCBI Taxonomy" id="930992"/>
    <lineage>
        <taxon>Eukaryota</taxon>
        <taxon>Fungi</taxon>
        <taxon>Dikarya</taxon>
        <taxon>Basidiomycota</taxon>
        <taxon>Agaricomycotina</taxon>
        <taxon>Agaricomycetes</taxon>
        <taxon>Agaricomycetidae</taxon>
        <taxon>Boletales</taxon>
        <taxon>Suillineae</taxon>
        <taxon>Suillaceae</taxon>
        <taxon>Suillus</taxon>
    </lineage>
</organism>
<dbReference type="EMBL" id="KN835985">
    <property type="protein sequence ID" value="KIK33255.1"/>
    <property type="molecule type" value="Genomic_DNA"/>
</dbReference>
<dbReference type="OrthoDB" id="10565980at2759"/>
<evidence type="ECO:0000313" key="2">
    <source>
        <dbReference type="Proteomes" id="UP000054485"/>
    </source>
</evidence>
<reference evidence="1 2" key="1">
    <citation type="submission" date="2014-04" db="EMBL/GenBank/DDBJ databases">
        <authorList>
            <consortium name="DOE Joint Genome Institute"/>
            <person name="Kuo A."/>
            <person name="Ruytinx J."/>
            <person name="Rineau F."/>
            <person name="Colpaert J."/>
            <person name="Kohler A."/>
            <person name="Nagy L.G."/>
            <person name="Floudas D."/>
            <person name="Copeland A."/>
            <person name="Barry K.W."/>
            <person name="Cichocki N."/>
            <person name="Veneault-Fourrey C."/>
            <person name="LaButti K."/>
            <person name="Lindquist E.A."/>
            <person name="Lipzen A."/>
            <person name="Lundell T."/>
            <person name="Morin E."/>
            <person name="Murat C."/>
            <person name="Sun H."/>
            <person name="Tunlid A."/>
            <person name="Henrissat B."/>
            <person name="Grigoriev I.V."/>
            <person name="Hibbett D.S."/>
            <person name="Martin F."/>
            <person name="Nordberg H.P."/>
            <person name="Cantor M.N."/>
            <person name="Hua S.X."/>
        </authorList>
    </citation>
    <scope>NUCLEOTIDE SEQUENCE [LARGE SCALE GENOMIC DNA]</scope>
    <source>
        <strain evidence="1 2">UH-Slu-Lm8-n1</strain>
    </source>
</reference>
<gene>
    <name evidence="1" type="ORF">CY34DRAFT_813753</name>
</gene>
<sequence>MSSWNVANNLELRSRCTSRSQEVRDLVFRASQRTLTVPWPCPALSRDSFYALPVRLRACLPDQVMSRVHMTVRASTFGCFRTCLCTDYI</sequence>
<dbReference type="InParanoid" id="A0A0C9Z6V0"/>
<evidence type="ECO:0000313" key="1">
    <source>
        <dbReference type="EMBL" id="KIK33255.1"/>
    </source>
</evidence>
<keyword evidence="2" id="KW-1185">Reference proteome</keyword>
<dbReference type="HOGENOM" id="CLU_2456283_0_0_1"/>
<accession>A0A0C9Z6V0</accession>
<proteinExistence type="predicted"/>